<dbReference type="SUPFAM" id="SSF53335">
    <property type="entry name" value="S-adenosyl-L-methionine-dependent methyltransferases"/>
    <property type="match status" value="1"/>
</dbReference>
<dbReference type="OrthoDB" id="9795498at2"/>
<dbReference type="EMBL" id="NGJN01000006">
    <property type="protein sequence ID" value="OZV67578.1"/>
    <property type="molecule type" value="Genomic_DNA"/>
</dbReference>
<evidence type="ECO:0000313" key="2">
    <source>
        <dbReference type="Proteomes" id="UP000216840"/>
    </source>
</evidence>
<gene>
    <name evidence="1" type="ORF">CA834_11550</name>
</gene>
<dbReference type="AlphaFoldDB" id="A0A265UQM5"/>
<keyword evidence="2" id="KW-1185">Reference proteome</keyword>
<dbReference type="Gene3D" id="3.40.50.150">
    <property type="entry name" value="Vaccinia Virus protein VP39"/>
    <property type="match status" value="1"/>
</dbReference>
<reference evidence="1 2" key="1">
    <citation type="submission" date="2017-05" db="EMBL/GenBank/DDBJ databases">
        <title>The draft genome sequence of Idiomarina salinarum WNB302.</title>
        <authorList>
            <person name="Sun Y."/>
            <person name="Chen B."/>
            <person name="Du Z."/>
        </authorList>
    </citation>
    <scope>NUCLEOTIDE SEQUENCE [LARGE SCALE GENOMIC DNA]</scope>
    <source>
        <strain evidence="1 2">WNB302</strain>
    </source>
</reference>
<sequence length="302" mass="35918">MVKILKNILNKLPYVRGLYAQAKRYNENAFFPPGHFYSSVTNLKEIKQREDQIWRGVEVDYIKGLDLRTEAQIELLTRLSDYYSELPFPKDKNTTFRYYFENPYYLYTDGIILYGLMRYLKPKRIIEVGSGFSSALMLDVNEHYFGNSINFMFIEPFPNRLNGILRKEDINVSKIVERKVQDVDIEIFKQLKAGDILFIDSTHVSKCGSDVNFLLFEVLPVLNKDVYIHFHDVFYPFEYPKEWVFKGYNWNENYILRSFLMYNKAFQIEIFADYLHKHHKSVFSKMPLAFKNTGGNLWIKKV</sequence>
<evidence type="ECO:0000313" key="1">
    <source>
        <dbReference type="EMBL" id="OZV67578.1"/>
    </source>
</evidence>
<evidence type="ECO:0008006" key="3">
    <source>
        <dbReference type="Google" id="ProtNLM"/>
    </source>
</evidence>
<dbReference type="Proteomes" id="UP000216840">
    <property type="component" value="Unassembled WGS sequence"/>
</dbReference>
<accession>A0A265UQM5</accession>
<protein>
    <recommendedName>
        <fullName evidence="3">Methyltransferase</fullName>
    </recommendedName>
</protein>
<dbReference type="InterPro" id="IPR029063">
    <property type="entry name" value="SAM-dependent_MTases_sf"/>
</dbReference>
<proteinExistence type="predicted"/>
<name>A0A265UQM5_9FLAO</name>
<comment type="caution">
    <text evidence="1">The sequence shown here is derived from an EMBL/GenBank/DDBJ whole genome shotgun (WGS) entry which is preliminary data.</text>
</comment>
<organism evidence="1 2">
    <name type="scientific">Winogradskyella aurantia</name>
    <dbReference type="NCBI Taxonomy" id="1915063"/>
    <lineage>
        <taxon>Bacteria</taxon>
        <taxon>Pseudomonadati</taxon>
        <taxon>Bacteroidota</taxon>
        <taxon>Flavobacteriia</taxon>
        <taxon>Flavobacteriales</taxon>
        <taxon>Flavobacteriaceae</taxon>
        <taxon>Winogradskyella</taxon>
    </lineage>
</organism>
<dbReference type="Pfam" id="PF13578">
    <property type="entry name" value="Methyltransf_24"/>
    <property type="match status" value="1"/>
</dbReference>